<keyword evidence="1" id="KW-0812">Transmembrane</keyword>
<evidence type="ECO:0008006" key="4">
    <source>
        <dbReference type="Google" id="ProtNLM"/>
    </source>
</evidence>
<name>A0A829PGJ3_9MYCO</name>
<sequence>MVTMSRVDEIAVQPWPGNPATAWAAVEERARTHRLSDRPEAIPRMDDLGTRLQKMSGLMNQVAGVGLLIVTAISVMMLLRSLSGEPEDWLVVGMAALVAAVMVPLGVFLLLYPRRSWGPTAWVVDSAMLCEAHPYRLRLRKHPSSAAVATILLGGGGIEGETVRMDGEKAMRIVSACEQWATQLEQDPSAYAEFWRRWKREDPEVLPTELLFGPDAKGGFITCVDRHHRWFLAIPRRRKARLGNPWHHAHALPVWWTTEHADSIGIDWDSMRSGS</sequence>
<proteinExistence type="predicted"/>
<keyword evidence="1" id="KW-1133">Transmembrane helix</keyword>
<comment type="caution">
    <text evidence="2">The sequence shown here is derived from an EMBL/GenBank/DDBJ whole genome shotgun (WGS) entry which is preliminary data.</text>
</comment>
<gene>
    <name evidence="2" type="ORF">L829_1454</name>
</gene>
<dbReference type="EMBL" id="JAOX01000001">
    <property type="protein sequence ID" value="ETZ87899.1"/>
    <property type="molecule type" value="Genomic_DNA"/>
</dbReference>
<evidence type="ECO:0000313" key="3">
    <source>
        <dbReference type="Proteomes" id="UP000019854"/>
    </source>
</evidence>
<feature type="transmembrane region" description="Helical" evidence="1">
    <location>
        <begin position="62"/>
        <end position="83"/>
    </location>
</feature>
<evidence type="ECO:0000256" key="1">
    <source>
        <dbReference type="SAM" id="Phobius"/>
    </source>
</evidence>
<organism evidence="2 3">
    <name type="scientific">Mycobacteroides abscessus MAB_030201_1075</name>
    <dbReference type="NCBI Taxonomy" id="1335410"/>
    <lineage>
        <taxon>Bacteria</taxon>
        <taxon>Bacillati</taxon>
        <taxon>Actinomycetota</taxon>
        <taxon>Actinomycetes</taxon>
        <taxon>Mycobacteriales</taxon>
        <taxon>Mycobacteriaceae</taxon>
        <taxon>Mycobacteroides</taxon>
        <taxon>Mycobacteroides abscessus</taxon>
    </lineage>
</organism>
<dbReference type="AlphaFoldDB" id="A0A829PGJ3"/>
<evidence type="ECO:0000313" key="2">
    <source>
        <dbReference type="EMBL" id="ETZ87899.1"/>
    </source>
</evidence>
<dbReference type="Proteomes" id="UP000019854">
    <property type="component" value="Unassembled WGS sequence"/>
</dbReference>
<protein>
    <recommendedName>
        <fullName evidence="4">Transmembrane protein</fullName>
    </recommendedName>
</protein>
<feature type="transmembrane region" description="Helical" evidence="1">
    <location>
        <begin position="89"/>
        <end position="112"/>
    </location>
</feature>
<reference evidence="2 3" key="1">
    <citation type="submission" date="2014-01" db="EMBL/GenBank/DDBJ databases">
        <authorList>
            <person name="Zelazny A."/>
            <person name="Olivier K."/>
            <person name="Sampaio E.P."/>
            <person name="Holland S.M."/>
            <person name="Tallon L.J."/>
            <person name="Sadzewicz L.K."/>
            <person name="Sengamalay N."/>
            <person name="Fraser C.M."/>
            <person name="Hine E."/>
            <person name="Shefchek K.A."/>
            <person name="Das S.P."/>
            <person name="Shallom S.J."/>
            <person name="Agrawal S."/>
            <person name="Tettelin H."/>
        </authorList>
    </citation>
    <scope>NUCLEOTIDE SEQUENCE [LARGE SCALE GENOMIC DNA]</scope>
    <source>
        <strain evidence="2 3">MAB_030201_1075</strain>
    </source>
</reference>
<keyword evidence="1" id="KW-0472">Membrane</keyword>
<accession>A0A829PGJ3</accession>